<sequence length="866" mass="91670">MPRLAVVYIALWLVVQCRSSTSSTSSAEPAEPPIASHSQTSISLPQTSIITFSSVSTAVTRASIPSVTSSLSVSIPLSFPSTATQSSAGAHSSSASGVSASSSVLSQAPIAGVFPATDPKNPPPVDQSGQLVPDFGPSWAAAYAKAKAKISGLSIEELSAVTTGQQATGRSGRCVGNIAPIGSGSEGWSGLCLQDSPLGVRLADFVTAFPAGVNTAATFTRRLIRQRGLFMGQEHVGKGVNVALGPMMNLARVAEAGRNFEGFGSDPFLAAEAAYETILGMQQGGVQACAKHYIDNEQETARTTSSSNVDDRTQHEVYALPFIRSVMAGVASIMCSYNQVNGTYACENDKMLNDVLKTELGFQGYVMSDWGATHSTLSAVAGLDMTMPGNIGAGPGSYFGGNLTAFVQNGTIPRERLEDMATRILAGWYLLNQDSPSYPPVNFNGNNPADEATNEHVDVQADHHTVVRDIGAASIVLLKNERGGLPLKKPRSLLLAGSDAGPGQIGPNEFRDQHGNDGVLAMGWGSGTANFTYLISPLEAIQRRARQDRTSMSWMLDDFNLPRAGNMAIGRSAALVFVNADSGEGSDRANLTTWHGGEDLILAVAAQNPNTIVVVHSVGQIVVESWIDHPNVTAVLWAGVSGTETGNALTDVLYGDVNPSGRLPYTIAKRQEDYPAQVVPNTPGQIVQGCKRAFRLFIDYRSFDARNITPRFEFGFGLSYTGFAYSNLRIAKVASPDGAQATLERNWAAGKPSPRGVGSSTALWLHRPAFKATFEIENTGAVAGTEIPQLYIRLPPSAGEPPALLKGFDDVLLKPKEKKSVSIALSRHSLSVWDVVGQGWKKPDGEISILVGASSRDVRLHGVVPL</sequence>
<dbReference type="PANTHER" id="PTHR42715">
    <property type="entry name" value="BETA-GLUCOSIDASE"/>
    <property type="match status" value="1"/>
</dbReference>
<comment type="catalytic activity">
    <reaction evidence="1">
        <text>Hydrolysis of terminal, non-reducing beta-D-glucosyl residues with release of beta-D-glucose.</text>
        <dbReference type="EC" id="3.2.1.21"/>
    </reaction>
</comment>
<dbReference type="Pfam" id="PF14310">
    <property type="entry name" value="Fn3-like"/>
    <property type="match status" value="1"/>
</dbReference>
<keyword evidence="10" id="KW-0732">Signal</keyword>
<evidence type="ECO:0000256" key="4">
    <source>
        <dbReference type="ARBA" id="ARBA00012744"/>
    </source>
</evidence>
<dbReference type="InterPro" id="IPR036962">
    <property type="entry name" value="Glyco_hydro_3_N_sf"/>
</dbReference>
<dbReference type="Gene3D" id="3.20.20.300">
    <property type="entry name" value="Glycoside hydrolase, family 3, N-terminal domain"/>
    <property type="match status" value="1"/>
</dbReference>
<keyword evidence="6" id="KW-0136">Cellulose degradation</keyword>
<evidence type="ECO:0000313" key="12">
    <source>
        <dbReference type="EMBL" id="KAL0952833.1"/>
    </source>
</evidence>
<feature type="chain" id="PRO_5046577328" description="beta-glucosidase" evidence="10">
    <location>
        <begin position="20"/>
        <end position="866"/>
    </location>
</feature>
<dbReference type="SUPFAM" id="SSF52279">
    <property type="entry name" value="Beta-D-glucan exohydrolase, C-terminal domain"/>
    <property type="match status" value="1"/>
</dbReference>
<dbReference type="EC" id="3.2.1.21" evidence="4"/>
<gene>
    <name evidence="12" type="ORF">HGRIS_007058</name>
</gene>
<dbReference type="InterPro" id="IPR017853">
    <property type="entry name" value="GH"/>
</dbReference>
<reference evidence="13" key="1">
    <citation type="submission" date="2024-06" db="EMBL/GenBank/DDBJ databases">
        <title>Multi-omics analyses provide insights into the biosynthesis of the anticancer antibiotic pleurotin in Hohenbuehelia grisea.</title>
        <authorList>
            <person name="Weaver J.A."/>
            <person name="Alberti F."/>
        </authorList>
    </citation>
    <scope>NUCLEOTIDE SEQUENCE [LARGE SCALE GENOMIC DNA]</scope>
    <source>
        <strain evidence="13">T-177</strain>
    </source>
</reference>
<dbReference type="Pfam" id="PF01915">
    <property type="entry name" value="Glyco_hydro_3_C"/>
    <property type="match status" value="1"/>
</dbReference>
<protein>
    <recommendedName>
        <fullName evidence="4">beta-glucosidase</fullName>
        <ecNumber evidence="4">3.2.1.21</ecNumber>
    </recommendedName>
</protein>
<dbReference type="Gene3D" id="3.40.50.1700">
    <property type="entry name" value="Glycoside hydrolase family 3 C-terminal domain"/>
    <property type="match status" value="1"/>
</dbReference>
<evidence type="ECO:0000313" key="13">
    <source>
        <dbReference type="Proteomes" id="UP001556367"/>
    </source>
</evidence>
<evidence type="ECO:0000256" key="6">
    <source>
        <dbReference type="ARBA" id="ARBA00023001"/>
    </source>
</evidence>
<dbReference type="InterPro" id="IPR036881">
    <property type="entry name" value="Glyco_hydro_3_C_sf"/>
</dbReference>
<feature type="signal peptide" evidence="10">
    <location>
        <begin position="1"/>
        <end position="19"/>
    </location>
</feature>
<evidence type="ECO:0000256" key="1">
    <source>
        <dbReference type="ARBA" id="ARBA00000448"/>
    </source>
</evidence>
<organism evidence="12 13">
    <name type="scientific">Hohenbuehelia grisea</name>
    <dbReference type="NCBI Taxonomy" id="104357"/>
    <lineage>
        <taxon>Eukaryota</taxon>
        <taxon>Fungi</taxon>
        <taxon>Dikarya</taxon>
        <taxon>Basidiomycota</taxon>
        <taxon>Agaricomycotina</taxon>
        <taxon>Agaricomycetes</taxon>
        <taxon>Agaricomycetidae</taxon>
        <taxon>Agaricales</taxon>
        <taxon>Pleurotineae</taxon>
        <taxon>Pleurotaceae</taxon>
        <taxon>Hohenbuehelia</taxon>
    </lineage>
</organism>
<feature type="domain" description="Fibronectin type III-like" evidence="11">
    <location>
        <begin position="786"/>
        <end position="855"/>
    </location>
</feature>
<evidence type="ECO:0000256" key="7">
    <source>
        <dbReference type="ARBA" id="ARBA00023277"/>
    </source>
</evidence>
<dbReference type="Proteomes" id="UP001556367">
    <property type="component" value="Unassembled WGS sequence"/>
</dbReference>
<keyword evidence="13" id="KW-1185">Reference proteome</keyword>
<accession>A0ABR3JAX0</accession>
<comment type="pathway">
    <text evidence="2">Glycan metabolism; cellulose degradation.</text>
</comment>
<dbReference type="Pfam" id="PF00933">
    <property type="entry name" value="Glyco_hydro_3"/>
    <property type="match status" value="1"/>
</dbReference>
<name>A0ABR3JAX0_9AGAR</name>
<dbReference type="InterPro" id="IPR013783">
    <property type="entry name" value="Ig-like_fold"/>
</dbReference>
<dbReference type="PRINTS" id="PR00133">
    <property type="entry name" value="GLHYDRLASE3"/>
</dbReference>
<proteinExistence type="inferred from homology"/>
<dbReference type="InterPro" id="IPR050288">
    <property type="entry name" value="Cellulose_deg_GH3"/>
</dbReference>
<evidence type="ECO:0000259" key="11">
    <source>
        <dbReference type="SMART" id="SM01217"/>
    </source>
</evidence>
<evidence type="ECO:0000256" key="8">
    <source>
        <dbReference type="ARBA" id="ARBA00023295"/>
    </source>
</evidence>
<dbReference type="InterPro" id="IPR001764">
    <property type="entry name" value="Glyco_hydro_3_N"/>
</dbReference>
<evidence type="ECO:0000256" key="5">
    <source>
        <dbReference type="ARBA" id="ARBA00022801"/>
    </source>
</evidence>
<evidence type="ECO:0000256" key="3">
    <source>
        <dbReference type="ARBA" id="ARBA00005336"/>
    </source>
</evidence>
<evidence type="ECO:0000256" key="10">
    <source>
        <dbReference type="SAM" id="SignalP"/>
    </source>
</evidence>
<dbReference type="InterPro" id="IPR026891">
    <property type="entry name" value="Fn3-like"/>
</dbReference>
<keyword evidence="5" id="KW-0378">Hydrolase</keyword>
<dbReference type="EMBL" id="JASNQZ010000010">
    <property type="protein sequence ID" value="KAL0952833.1"/>
    <property type="molecule type" value="Genomic_DNA"/>
</dbReference>
<evidence type="ECO:0000256" key="9">
    <source>
        <dbReference type="ARBA" id="ARBA00023326"/>
    </source>
</evidence>
<comment type="caution">
    <text evidence="12">The sequence shown here is derived from an EMBL/GenBank/DDBJ whole genome shotgun (WGS) entry which is preliminary data.</text>
</comment>
<keyword evidence="9" id="KW-0624">Polysaccharide degradation</keyword>
<keyword evidence="7" id="KW-0119">Carbohydrate metabolism</keyword>
<comment type="similarity">
    <text evidence="3">Belongs to the glycosyl hydrolase 3 family.</text>
</comment>
<dbReference type="SUPFAM" id="SSF51445">
    <property type="entry name" value="(Trans)glycosidases"/>
    <property type="match status" value="1"/>
</dbReference>
<dbReference type="InterPro" id="IPR002772">
    <property type="entry name" value="Glyco_hydro_3_C"/>
</dbReference>
<dbReference type="PANTHER" id="PTHR42715:SF2">
    <property type="entry name" value="BETA-GLUCOSIDASE F-RELATED"/>
    <property type="match status" value="1"/>
</dbReference>
<dbReference type="Gene3D" id="2.60.40.10">
    <property type="entry name" value="Immunoglobulins"/>
    <property type="match status" value="1"/>
</dbReference>
<dbReference type="SMART" id="SM01217">
    <property type="entry name" value="Fn3_like"/>
    <property type="match status" value="1"/>
</dbReference>
<keyword evidence="8" id="KW-0326">Glycosidase</keyword>
<evidence type="ECO:0000256" key="2">
    <source>
        <dbReference type="ARBA" id="ARBA00004987"/>
    </source>
</evidence>